<organism evidence="1 2">
    <name type="scientific">Erwinia phage vB_EamM_Y3</name>
    <dbReference type="NCBI Taxonomy" id="1983553"/>
    <lineage>
        <taxon>Viruses</taxon>
        <taxon>Duplodnaviria</taxon>
        <taxon>Heunggongvirae</taxon>
        <taxon>Uroviricota</taxon>
        <taxon>Caudoviricetes</taxon>
        <taxon>Sasquatchvirus</taxon>
        <taxon>Sasquatchvirus Y3</taxon>
    </lineage>
</organism>
<name>A0A2H4IBH9_9CAUD</name>
<accession>A0A2H4IBH9</accession>
<protein>
    <submittedName>
        <fullName evidence="1">Uncharacterized protein</fullName>
    </submittedName>
</protein>
<dbReference type="EMBL" id="KY984068">
    <property type="protein sequence ID" value="ARW58907.1"/>
    <property type="molecule type" value="Genomic_DNA"/>
</dbReference>
<reference evidence="1 2" key="1">
    <citation type="submission" date="2017-04" db="EMBL/GenBank/DDBJ databases">
        <authorList>
            <person name="Afonso C.L."/>
            <person name="Miller P.J."/>
            <person name="Scott M.A."/>
            <person name="Spackman E."/>
            <person name="Goraichik I."/>
            <person name="Dimitrov K.M."/>
            <person name="Suarez D.L."/>
            <person name="Swayne D.E."/>
        </authorList>
    </citation>
    <scope>NUCLEOTIDE SEQUENCE [LARGE SCALE GENOMIC DNA]</scope>
</reference>
<proteinExistence type="predicted"/>
<evidence type="ECO:0000313" key="2">
    <source>
        <dbReference type="Proteomes" id="UP000240568"/>
    </source>
</evidence>
<evidence type="ECO:0000313" key="1">
    <source>
        <dbReference type="EMBL" id="ARW58907.1"/>
    </source>
</evidence>
<gene>
    <name evidence="1" type="ORF">Y3_267</name>
</gene>
<sequence>MTNNTSAIVLRLMTHVHLMHSVEQVCIMQDVVRIRLSGIMYDVRTNGHTFLVHEIESSCMSSTKAARDLEEKLNGEREAVPVHGLKIQPHWPPIIDKYTQSMSPHYIQEYTEHCGGPDLDGLKTKTIWVRSHLLEFWRANGLNNFLDHVLFIEGRIRRDELFKEIQKHC</sequence>
<keyword evidence="2" id="KW-1185">Reference proteome</keyword>
<dbReference type="Proteomes" id="UP000240568">
    <property type="component" value="Segment"/>
</dbReference>